<dbReference type="EMBL" id="MU006106">
    <property type="protein sequence ID" value="KAF2835865.1"/>
    <property type="molecule type" value="Genomic_DNA"/>
</dbReference>
<dbReference type="PANTHER" id="PTHR33112">
    <property type="entry name" value="DOMAIN PROTEIN, PUTATIVE-RELATED"/>
    <property type="match status" value="1"/>
</dbReference>
<feature type="non-terminal residue" evidence="2">
    <location>
        <position position="460"/>
    </location>
</feature>
<feature type="domain" description="Heterokaryon incompatibility" evidence="1">
    <location>
        <begin position="168"/>
        <end position="323"/>
    </location>
</feature>
<evidence type="ECO:0000313" key="2">
    <source>
        <dbReference type="EMBL" id="KAF2835865.1"/>
    </source>
</evidence>
<comment type="caution">
    <text evidence="2">The sequence shown here is derived from an EMBL/GenBank/DDBJ whole genome shotgun (WGS) entry which is preliminary data.</text>
</comment>
<reference evidence="2" key="1">
    <citation type="journal article" date="2020" name="Stud. Mycol.">
        <title>101 Dothideomycetes genomes: a test case for predicting lifestyles and emergence of pathogens.</title>
        <authorList>
            <person name="Haridas S."/>
            <person name="Albert R."/>
            <person name="Binder M."/>
            <person name="Bloem J."/>
            <person name="Labutti K."/>
            <person name="Salamov A."/>
            <person name="Andreopoulos B."/>
            <person name="Baker S."/>
            <person name="Barry K."/>
            <person name="Bills G."/>
            <person name="Bluhm B."/>
            <person name="Cannon C."/>
            <person name="Castanera R."/>
            <person name="Culley D."/>
            <person name="Daum C."/>
            <person name="Ezra D."/>
            <person name="Gonzalez J."/>
            <person name="Henrissat B."/>
            <person name="Kuo A."/>
            <person name="Liang C."/>
            <person name="Lipzen A."/>
            <person name="Lutzoni F."/>
            <person name="Magnuson J."/>
            <person name="Mondo S."/>
            <person name="Nolan M."/>
            <person name="Ohm R."/>
            <person name="Pangilinan J."/>
            <person name="Park H.-J."/>
            <person name="Ramirez L."/>
            <person name="Alfaro M."/>
            <person name="Sun H."/>
            <person name="Tritt A."/>
            <person name="Yoshinaga Y."/>
            <person name="Zwiers L.-H."/>
            <person name="Turgeon B."/>
            <person name="Goodwin S."/>
            <person name="Spatafora J."/>
            <person name="Crous P."/>
            <person name="Grigoriev I."/>
        </authorList>
    </citation>
    <scope>NUCLEOTIDE SEQUENCE</scope>
    <source>
        <strain evidence="2">CBS 101060</strain>
    </source>
</reference>
<sequence length="460" mass="52202">MKGGCELCQVICNHVKERRIRGRRNVDTQHSSNRGITVTLRNDPPTLNWKQWGQKDLINDADIASLDVCTTNGKTKGALESCVVALKLIKSCWLSDDPIFSLIVARPIHKDISSEASFDLFKTWSNICEQKHSKCYPTLPPVLPTRVIRLGDDGSAALTLSGGARGRWVALSHCWGGMQPIKTELISLDDHCRELRWTELPELFRDAIEITRRFGYQYLWIDSLCIIQDSAEDWRKESANMGYIYRNSVLTIAADEAPNSHCGIFASSNLCREPVSAEESLVRIDCKSKRNGAIGTIHCGYYNYGPLKKPAGPLSQRAWALHESILSSRVLRFAKAQVSWKCREAIWSEKIPFINNFRALNMDEPNLFSLKRKDEIQALELWEKHLNDFTSRNITFGEDRFPAISGIAREVQQITGFKYKGGLWLEHIHVELLWKPVGPGAKRYITYVAPSWSWAALEHS</sequence>
<accession>A0A9P4S629</accession>
<gene>
    <name evidence="2" type="ORF">M501DRAFT_940856</name>
</gene>
<dbReference type="PANTHER" id="PTHR33112:SF16">
    <property type="entry name" value="HETEROKARYON INCOMPATIBILITY DOMAIN-CONTAINING PROTEIN"/>
    <property type="match status" value="1"/>
</dbReference>
<evidence type="ECO:0000313" key="3">
    <source>
        <dbReference type="Proteomes" id="UP000799429"/>
    </source>
</evidence>
<dbReference type="InterPro" id="IPR010730">
    <property type="entry name" value="HET"/>
</dbReference>
<dbReference type="OrthoDB" id="5362512at2759"/>
<dbReference type="AlphaFoldDB" id="A0A9P4S629"/>
<evidence type="ECO:0000259" key="1">
    <source>
        <dbReference type="Pfam" id="PF06985"/>
    </source>
</evidence>
<protein>
    <submittedName>
        <fullName evidence="2">HET-domain-containing protein</fullName>
    </submittedName>
</protein>
<name>A0A9P4S629_9PEZI</name>
<organism evidence="2 3">
    <name type="scientific">Patellaria atrata CBS 101060</name>
    <dbReference type="NCBI Taxonomy" id="1346257"/>
    <lineage>
        <taxon>Eukaryota</taxon>
        <taxon>Fungi</taxon>
        <taxon>Dikarya</taxon>
        <taxon>Ascomycota</taxon>
        <taxon>Pezizomycotina</taxon>
        <taxon>Dothideomycetes</taxon>
        <taxon>Dothideomycetes incertae sedis</taxon>
        <taxon>Patellariales</taxon>
        <taxon>Patellariaceae</taxon>
        <taxon>Patellaria</taxon>
    </lineage>
</organism>
<keyword evidence="3" id="KW-1185">Reference proteome</keyword>
<dbReference type="Pfam" id="PF06985">
    <property type="entry name" value="HET"/>
    <property type="match status" value="1"/>
</dbReference>
<dbReference type="Proteomes" id="UP000799429">
    <property type="component" value="Unassembled WGS sequence"/>
</dbReference>
<proteinExistence type="predicted"/>